<keyword evidence="3" id="KW-1185">Reference proteome</keyword>
<evidence type="ECO:0000313" key="3">
    <source>
        <dbReference type="Proteomes" id="UP001597244"/>
    </source>
</evidence>
<keyword evidence="1" id="KW-0472">Membrane</keyword>
<organism evidence="2 3">
    <name type="scientific">Lapidilactobacillus mulanensis</name>
    <dbReference type="NCBI Taxonomy" id="2485999"/>
    <lineage>
        <taxon>Bacteria</taxon>
        <taxon>Bacillati</taxon>
        <taxon>Bacillota</taxon>
        <taxon>Bacilli</taxon>
        <taxon>Lactobacillales</taxon>
        <taxon>Lactobacillaceae</taxon>
        <taxon>Lapidilactobacillus</taxon>
    </lineage>
</organism>
<protein>
    <submittedName>
        <fullName evidence="2">Uncharacterized protein</fullName>
    </submittedName>
</protein>
<keyword evidence="1" id="KW-0812">Transmembrane</keyword>
<sequence length="252" mass="29209">MIFSNPFVEVINGMNGLPTKVYIQPATDYLRRKYKEREAKLFITMQQVLAQVNDLLAPDEKIINFMPMTDENNSQMATGGVMGMYNIKTLAGKDYMKAQDSLRGNRLMIFTDRRIIFFILIEFIDDPTQYFSYQYSELHNVKLREHKQKVPLPENGVEPEDVWYGLDFETDNKHIFTEFLTQENGQLFKKNLLTIPSMQGIKLTDKVTRNNRFDLIFGNVNGVLGWMMVLGVIYTVVMIFIIIQALISGDTF</sequence>
<dbReference type="RefSeq" id="WP_125576328.1">
    <property type="nucleotide sequence ID" value="NZ_JBHTOF010000022.1"/>
</dbReference>
<evidence type="ECO:0000313" key="2">
    <source>
        <dbReference type="EMBL" id="MFD1465041.1"/>
    </source>
</evidence>
<accession>A0ABW4DPN4</accession>
<reference evidence="3" key="1">
    <citation type="journal article" date="2019" name="Int. J. Syst. Evol. Microbiol.">
        <title>The Global Catalogue of Microorganisms (GCM) 10K type strain sequencing project: providing services to taxonomists for standard genome sequencing and annotation.</title>
        <authorList>
            <consortium name="The Broad Institute Genomics Platform"/>
            <consortium name="The Broad Institute Genome Sequencing Center for Infectious Disease"/>
            <person name="Wu L."/>
            <person name="Ma J."/>
        </authorList>
    </citation>
    <scope>NUCLEOTIDE SEQUENCE [LARGE SCALE GENOMIC DNA]</scope>
    <source>
        <strain evidence="3">CCM 8951</strain>
    </source>
</reference>
<keyword evidence="1" id="KW-1133">Transmembrane helix</keyword>
<name>A0ABW4DPN4_9LACO</name>
<dbReference type="Proteomes" id="UP001597244">
    <property type="component" value="Unassembled WGS sequence"/>
</dbReference>
<dbReference type="EMBL" id="JBHTOF010000022">
    <property type="protein sequence ID" value="MFD1465041.1"/>
    <property type="molecule type" value="Genomic_DNA"/>
</dbReference>
<feature type="transmembrane region" description="Helical" evidence="1">
    <location>
        <begin position="223"/>
        <end position="247"/>
    </location>
</feature>
<gene>
    <name evidence="2" type="ORF">ACFQ4L_02910</name>
</gene>
<evidence type="ECO:0000256" key="1">
    <source>
        <dbReference type="SAM" id="Phobius"/>
    </source>
</evidence>
<proteinExistence type="predicted"/>
<comment type="caution">
    <text evidence="2">The sequence shown here is derived from an EMBL/GenBank/DDBJ whole genome shotgun (WGS) entry which is preliminary data.</text>
</comment>